<dbReference type="AlphaFoldDB" id="A0A7S3MYK9"/>
<gene>
    <name evidence="1" type="ORF">SINC0208_LOCUS5444</name>
</gene>
<dbReference type="EMBL" id="HBIH01013204">
    <property type="protein sequence ID" value="CAE0324822.1"/>
    <property type="molecule type" value="Transcribed_RNA"/>
</dbReference>
<accession>A0A7S3MYK9</accession>
<name>A0A7S3MYK9_9SPIT</name>
<reference evidence="1" key="1">
    <citation type="submission" date="2021-01" db="EMBL/GenBank/DDBJ databases">
        <authorList>
            <person name="Corre E."/>
            <person name="Pelletier E."/>
            <person name="Niang G."/>
            <person name="Scheremetjew M."/>
            <person name="Finn R."/>
            <person name="Kale V."/>
            <person name="Holt S."/>
            <person name="Cochrane G."/>
            <person name="Meng A."/>
            <person name="Brown T."/>
            <person name="Cohen L."/>
        </authorList>
    </citation>
    <scope>NUCLEOTIDE SEQUENCE</scope>
    <source>
        <strain evidence="1">S3</strain>
    </source>
</reference>
<proteinExistence type="predicted"/>
<protein>
    <submittedName>
        <fullName evidence="1">Uncharacterized protein</fullName>
    </submittedName>
</protein>
<evidence type="ECO:0000313" key="1">
    <source>
        <dbReference type="EMBL" id="CAE0324822.1"/>
    </source>
</evidence>
<organism evidence="1">
    <name type="scientific">Strombidium inclinatum</name>
    <dbReference type="NCBI Taxonomy" id="197538"/>
    <lineage>
        <taxon>Eukaryota</taxon>
        <taxon>Sar</taxon>
        <taxon>Alveolata</taxon>
        <taxon>Ciliophora</taxon>
        <taxon>Intramacronucleata</taxon>
        <taxon>Spirotrichea</taxon>
        <taxon>Oligotrichia</taxon>
        <taxon>Strombidiidae</taxon>
        <taxon>Strombidium</taxon>
    </lineage>
</organism>
<sequence length="197" mass="21743">MPSKLFFLVRLEVALGIVDQHLIIHRLTRPVGSVGVHSRRRDRIHFRFTQMLGNHRDPELPEVELLVVCRGDEATASFDECDGVDGTQMFLVLLHDLTRVDVELHNLFVGAPSQKQVLLDWMEAHAVWSLLIREGSDHLARLCVPQLDGSVEPCAQELGPIVGELDVPDGLRVASVGSEAFASGARIPDFAGAVITR</sequence>